<proteinExistence type="inferred from homology"/>
<dbReference type="EMBL" id="JAUSTZ010000001">
    <property type="protein sequence ID" value="MDQ0224012.1"/>
    <property type="molecule type" value="Genomic_DNA"/>
</dbReference>
<gene>
    <name evidence="7" type="ORF">J2S02_000334</name>
</gene>
<feature type="compositionally biased region" description="Basic and acidic residues" evidence="5">
    <location>
        <begin position="13"/>
        <end position="41"/>
    </location>
</feature>
<evidence type="ECO:0008006" key="9">
    <source>
        <dbReference type="Google" id="ProtNLM"/>
    </source>
</evidence>
<comment type="subcellular location">
    <subcellularLocation>
        <location evidence="4">Cell membrane</location>
    </subcellularLocation>
    <subcellularLocation>
        <location evidence="1">Membrane</location>
        <topology evidence="1">Multi-pass membrane protein</topology>
    </subcellularLocation>
</comment>
<evidence type="ECO:0000256" key="5">
    <source>
        <dbReference type="SAM" id="MobiDB-lite"/>
    </source>
</evidence>
<evidence type="ECO:0000256" key="6">
    <source>
        <dbReference type="SAM" id="Phobius"/>
    </source>
</evidence>
<protein>
    <recommendedName>
        <fullName evidence="9">Spore germination protein</fullName>
    </recommendedName>
</protein>
<reference evidence="7 8" key="1">
    <citation type="submission" date="2023-07" db="EMBL/GenBank/DDBJ databases">
        <title>Genomic Encyclopedia of Type Strains, Phase IV (KMG-IV): sequencing the most valuable type-strain genomes for metagenomic binning, comparative biology and taxonomic classification.</title>
        <authorList>
            <person name="Goeker M."/>
        </authorList>
    </citation>
    <scope>NUCLEOTIDE SEQUENCE [LARGE SCALE GENOMIC DNA]</scope>
    <source>
        <strain evidence="7 8">DSM 17723</strain>
    </source>
</reference>
<feature type="compositionally biased region" description="Basic and acidic residues" evidence="5">
    <location>
        <begin position="497"/>
        <end position="509"/>
    </location>
</feature>
<feature type="region of interest" description="Disordered" evidence="5">
    <location>
        <begin position="497"/>
        <end position="526"/>
    </location>
</feature>
<evidence type="ECO:0000313" key="7">
    <source>
        <dbReference type="EMBL" id="MDQ0224012.1"/>
    </source>
</evidence>
<dbReference type="Proteomes" id="UP001232245">
    <property type="component" value="Unassembled WGS sequence"/>
</dbReference>
<comment type="caution">
    <text evidence="7">The sequence shown here is derived from an EMBL/GenBank/DDBJ whole genome shotgun (WGS) entry which is preliminary data.</text>
</comment>
<keyword evidence="6" id="KW-0812">Transmembrane</keyword>
<dbReference type="PANTHER" id="PTHR22550:SF5">
    <property type="entry name" value="LEUCINE ZIPPER PROTEIN 4"/>
    <property type="match status" value="1"/>
</dbReference>
<accession>A0ABT9YVQ8</accession>
<evidence type="ECO:0000256" key="1">
    <source>
        <dbReference type="ARBA" id="ARBA00004141"/>
    </source>
</evidence>
<name>A0ABT9YVQ8_9BACI</name>
<keyword evidence="3 4" id="KW-0472">Membrane</keyword>
<evidence type="ECO:0000256" key="3">
    <source>
        <dbReference type="ARBA" id="ARBA00023136"/>
    </source>
</evidence>
<keyword evidence="8" id="KW-1185">Reference proteome</keyword>
<dbReference type="PANTHER" id="PTHR22550">
    <property type="entry name" value="SPORE GERMINATION PROTEIN"/>
    <property type="match status" value="1"/>
</dbReference>
<comment type="similarity">
    <text evidence="2 4">Belongs to the GerABKA family.</text>
</comment>
<feature type="transmembrane region" description="Helical" evidence="6">
    <location>
        <begin position="309"/>
        <end position="331"/>
    </location>
</feature>
<feature type="transmembrane region" description="Helical" evidence="6">
    <location>
        <begin position="436"/>
        <end position="460"/>
    </location>
</feature>
<dbReference type="PIRSF" id="PIRSF005690">
    <property type="entry name" value="GerBA"/>
    <property type="match status" value="1"/>
</dbReference>
<evidence type="ECO:0000256" key="2">
    <source>
        <dbReference type="ARBA" id="ARBA00005278"/>
    </source>
</evidence>
<feature type="compositionally biased region" description="Basic residues" evidence="5">
    <location>
        <begin position="510"/>
        <end position="526"/>
    </location>
</feature>
<dbReference type="RefSeq" id="WP_174879592.1">
    <property type="nucleotide sequence ID" value="NZ_CADEPK010000032.1"/>
</dbReference>
<sequence length="526" mass="58804">MRKRYEKLLAIENEKGQEAKKNSQEANRKSENDTGTEKKNENSLSNQLIDISTSNDFKQLTLDFDSCSFCIGYYTTLVDKEIIHRDIFPYLKASDSISALPLVLPIEKVIVTTDLSKIKENLLKGFILIYEKNKETEVCLVKASVENTRQVSLPEVEFSVVGPKEAFVESLDTNINLVRKRLPIPELVAKDIIVGKLSKTKVSVLFIDGIANQENVNTVIQRLSTLDFDQINDSSIITQLIQDNQNSPFPQLIDTERPDRIAAALGEGKVAILVDGAPHGLIGPTTLFEFFSAFEDYFLNWTVASFFRLVRFFAVLFSILITPIYVAVITYHYELIPKDLVNTLVISRSGIPLPPILEALILELAIELLREAGARLPTKVGQTIGIVGGIVIGTASVEAGLTSNVLLIIVALAALASFTTPVYQMGNTIRLIRFPFLFMAHIIGLLGVAISFCCLLIHLLKLTSLGRPFLEPFYPPRMKDLKDSLIRLPFSFQSKRPIQEQTEKTDRFSAKKAKKKKEQAKKKHGF</sequence>
<organism evidence="7 8">
    <name type="scientific">Metabacillus niabensis</name>
    <dbReference type="NCBI Taxonomy" id="324854"/>
    <lineage>
        <taxon>Bacteria</taxon>
        <taxon>Bacillati</taxon>
        <taxon>Bacillota</taxon>
        <taxon>Bacilli</taxon>
        <taxon>Bacillales</taxon>
        <taxon>Bacillaceae</taxon>
        <taxon>Metabacillus</taxon>
    </lineage>
</organism>
<evidence type="ECO:0000256" key="4">
    <source>
        <dbReference type="PIRNR" id="PIRNR005690"/>
    </source>
</evidence>
<dbReference type="Pfam" id="PF03323">
    <property type="entry name" value="GerA"/>
    <property type="match status" value="1"/>
</dbReference>
<dbReference type="InterPro" id="IPR050768">
    <property type="entry name" value="UPF0353/GerABKA_families"/>
</dbReference>
<feature type="region of interest" description="Disordered" evidence="5">
    <location>
        <begin position="13"/>
        <end position="43"/>
    </location>
</feature>
<keyword evidence="6" id="KW-1133">Transmembrane helix</keyword>
<dbReference type="InterPro" id="IPR004995">
    <property type="entry name" value="Spore_Ger"/>
</dbReference>
<feature type="transmembrane region" description="Helical" evidence="6">
    <location>
        <begin position="405"/>
        <end position="424"/>
    </location>
</feature>
<evidence type="ECO:0000313" key="8">
    <source>
        <dbReference type="Proteomes" id="UP001232245"/>
    </source>
</evidence>
<feature type="transmembrane region" description="Helical" evidence="6">
    <location>
        <begin position="381"/>
        <end position="399"/>
    </location>
</feature>